<name>A0A9X8QVJ7_9ACTN</name>
<dbReference type="AlphaFoldDB" id="A0A9X8QVJ7"/>
<dbReference type="Gene3D" id="3.20.20.140">
    <property type="entry name" value="Metal-dependent hydrolases"/>
    <property type="match status" value="1"/>
</dbReference>
<evidence type="ECO:0000313" key="2">
    <source>
        <dbReference type="EMBL" id="SHM46487.1"/>
    </source>
</evidence>
<sequence length="161" mass="17024">MASGGALTPTGPRMWEAQFTAIAVCRCVSGDWQLFRRQLGAERADAISETIRRMRKDGVRFIAGTDAGVPGAAFGDYVGMLDFFVTLGFGRCEVLDMATTGAAHALGLTDTGALTTGMRADLIVTDGNPLTDPTALRRIRHVFAAGRRAPALPPEGTEQPG</sequence>
<gene>
    <name evidence="2" type="ORF">SAMN05216268_111103</name>
</gene>
<dbReference type="InterPro" id="IPR032466">
    <property type="entry name" value="Metal_Hydrolase"/>
</dbReference>
<dbReference type="PANTHER" id="PTHR43135:SF3">
    <property type="entry name" value="ALPHA-D-RIBOSE 1-METHYLPHOSPHONATE 5-TRIPHOSPHATE DIPHOSPHATASE"/>
    <property type="match status" value="1"/>
</dbReference>
<dbReference type="InterPro" id="IPR013108">
    <property type="entry name" value="Amidohydro_3"/>
</dbReference>
<feature type="domain" description="Amidohydrolase 3" evidence="1">
    <location>
        <begin position="16"/>
        <end position="147"/>
    </location>
</feature>
<dbReference type="SUPFAM" id="SSF51556">
    <property type="entry name" value="Metallo-dependent hydrolases"/>
    <property type="match status" value="1"/>
</dbReference>
<accession>A0A9X8QVJ7</accession>
<evidence type="ECO:0000259" key="1">
    <source>
        <dbReference type="Pfam" id="PF07969"/>
    </source>
</evidence>
<dbReference type="InterPro" id="IPR011059">
    <property type="entry name" value="Metal-dep_hydrolase_composite"/>
</dbReference>
<dbReference type="Proteomes" id="UP000184388">
    <property type="component" value="Unassembled WGS sequence"/>
</dbReference>
<dbReference type="Pfam" id="PF07969">
    <property type="entry name" value="Amidohydro_3"/>
    <property type="match status" value="1"/>
</dbReference>
<dbReference type="Gene3D" id="2.30.40.10">
    <property type="entry name" value="Urease, subunit C, domain 1"/>
    <property type="match status" value="1"/>
</dbReference>
<organism evidence="2 3">
    <name type="scientific">Streptomyces yunnanensis</name>
    <dbReference type="NCBI Taxonomy" id="156453"/>
    <lineage>
        <taxon>Bacteria</taxon>
        <taxon>Bacillati</taxon>
        <taxon>Actinomycetota</taxon>
        <taxon>Actinomycetes</taxon>
        <taxon>Kitasatosporales</taxon>
        <taxon>Streptomycetaceae</taxon>
        <taxon>Streptomyces</taxon>
    </lineage>
</organism>
<comment type="caution">
    <text evidence="2">The sequence shown here is derived from an EMBL/GenBank/DDBJ whole genome shotgun (WGS) entry which is preliminary data.</text>
</comment>
<protein>
    <submittedName>
        <fullName evidence="2">Amidohydrolase family protein</fullName>
    </submittedName>
</protein>
<dbReference type="GO" id="GO:0016810">
    <property type="term" value="F:hydrolase activity, acting on carbon-nitrogen (but not peptide) bonds"/>
    <property type="evidence" value="ECO:0007669"/>
    <property type="project" value="InterPro"/>
</dbReference>
<proteinExistence type="predicted"/>
<dbReference type="EMBL" id="FRBK01000011">
    <property type="protein sequence ID" value="SHM46487.1"/>
    <property type="molecule type" value="Genomic_DNA"/>
</dbReference>
<dbReference type="PANTHER" id="PTHR43135">
    <property type="entry name" value="ALPHA-D-RIBOSE 1-METHYLPHOSPHONATE 5-TRIPHOSPHATE DIPHOSPHATASE"/>
    <property type="match status" value="1"/>
</dbReference>
<dbReference type="InterPro" id="IPR051781">
    <property type="entry name" value="Metallo-dep_Hydrolase"/>
</dbReference>
<reference evidence="3" key="1">
    <citation type="submission" date="2016-11" db="EMBL/GenBank/DDBJ databases">
        <authorList>
            <person name="Jaros S."/>
            <person name="Januszkiewicz K."/>
            <person name="Wedrychowicz H."/>
        </authorList>
    </citation>
    <scope>NUCLEOTIDE SEQUENCE [LARGE SCALE GENOMIC DNA]</scope>
    <source>
        <strain evidence="3">CGMCC 4.3555</strain>
    </source>
</reference>
<evidence type="ECO:0000313" key="3">
    <source>
        <dbReference type="Proteomes" id="UP000184388"/>
    </source>
</evidence>